<organism evidence="5 6">
    <name type="scientific">Rosistilla ulvae</name>
    <dbReference type="NCBI Taxonomy" id="1930277"/>
    <lineage>
        <taxon>Bacteria</taxon>
        <taxon>Pseudomonadati</taxon>
        <taxon>Planctomycetota</taxon>
        <taxon>Planctomycetia</taxon>
        <taxon>Pirellulales</taxon>
        <taxon>Pirellulaceae</taxon>
        <taxon>Rosistilla</taxon>
    </lineage>
</organism>
<keyword evidence="3" id="KW-0325">Glycoprotein</keyword>
<keyword evidence="2" id="KW-0808">Transferase</keyword>
<dbReference type="InterPro" id="IPR007657">
    <property type="entry name" value="Glycosyltransferase_61"/>
</dbReference>
<dbReference type="InterPro" id="IPR049625">
    <property type="entry name" value="Glyco_transf_61_cat"/>
</dbReference>
<dbReference type="EMBL" id="CP036261">
    <property type="protein sequence ID" value="QDS86855.1"/>
    <property type="molecule type" value="Genomic_DNA"/>
</dbReference>
<evidence type="ECO:0000313" key="5">
    <source>
        <dbReference type="EMBL" id="QDS86855.1"/>
    </source>
</evidence>
<accession>A0A517LW60</accession>
<evidence type="ECO:0000256" key="1">
    <source>
        <dbReference type="ARBA" id="ARBA00022676"/>
    </source>
</evidence>
<gene>
    <name evidence="5" type="ORF">EC9_10300</name>
</gene>
<keyword evidence="1" id="KW-0328">Glycosyltransferase</keyword>
<dbReference type="AlphaFoldDB" id="A0A517LW60"/>
<name>A0A517LW60_9BACT</name>
<evidence type="ECO:0000259" key="4">
    <source>
        <dbReference type="Pfam" id="PF04577"/>
    </source>
</evidence>
<dbReference type="GO" id="GO:0016757">
    <property type="term" value="F:glycosyltransferase activity"/>
    <property type="evidence" value="ECO:0007669"/>
    <property type="project" value="UniProtKB-KW"/>
</dbReference>
<dbReference type="PANTHER" id="PTHR20961">
    <property type="entry name" value="GLYCOSYLTRANSFERASE"/>
    <property type="match status" value="1"/>
</dbReference>
<sequence>MARDGTTVQEVCGHVQAGHQEEFRLQSDSESAKDYLEMDILKHNRKLIHRGKYVFAPTGLLPVRRGAKKPQRLDASRDLLAEYPDRMRLLWHDPAEGGSVIEIAGGWCYGRRCDWIGIDDRALADLHGDGSQLIPEMPPSGPLNPRYYRHRLTTSRRFPKPVQVDGDVVILNSPGSHNYYHWLRETLPRLELVRQAGIMQADAYVIDNYKSFQWQALQLLGIPAEKIIEPHQGLMLQANRLIVPSIATAGSRRRLGIRLQSQTDNTLAALDSKPSQRVYVSRRIAKKRSLGNDAEVAGMLAKHGFESHCLEEYNLEAQIRLFRDASIVVGMHGAGLVNILLTRRPLNLIEIRPESCHRDCFELLANELGVSYRRVTAGRGWWRAPWQCPLERLETAVVHAIATSESQASLRRTG</sequence>
<reference evidence="5 6" key="1">
    <citation type="submission" date="2019-02" db="EMBL/GenBank/DDBJ databases">
        <title>Deep-cultivation of Planctomycetes and their phenomic and genomic characterization uncovers novel biology.</title>
        <authorList>
            <person name="Wiegand S."/>
            <person name="Jogler M."/>
            <person name="Boedeker C."/>
            <person name="Pinto D."/>
            <person name="Vollmers J."/>
            <person name="Rivas-Marin E."/>
            <person name="Kohn T."/>
            <person name="Peeters S.H."/>
            <person name="Heuer A."/>
            <person name="Rast P."/>
            <person name="Oberbeckmann S."/>
            <person name="Bunk B."/>
            <person name="Jeske O."/>
            <person name="Meyerdierks A."/>
            <person name="Storesund J.E."/>
            <person name="Kallscheuer N."/>
            <person name="Luecker S."/>
            <person name="Lage O.M."/>
            <person name="Pohl T."/>
            <person name="Merkel B.J."/>
            <person name="Hornburger P."/>
            <person name="Mueller R.-W."/>
            <person name="Bruemmer F."/>
            <person name="Labrenz M."/>
            <person name="Spormann A.M."/>
            <person name="Op den Camp H."/>
            <person name="Overmann J."/>
            <person name="Amann R."/>
            <person name="Jetten M.S.M."/>
            <person name="Mascher T."/>
            <person name="Medema M.H."/>
            <person name="Devos D.P."/>
            <person name="Kaster A.-K."/>
            <person name="Ovreas L."/>
            <person name="Rohde M."/>
            <person name="Galperin M.Y."/>
            <person name="Jogler C."/>
        </authorList>
    </citation>
    <scope>NUCLEOTIDE SEQUENCE [LARGE SCALE GENOMIC DNA]</scope>
    <source>
        <strain evidence="5 6">EC9</strain>
    </source>
</reference>
<dbReference type="Pfam" id="PF04577">
    <property type="entry name" value="Glyco_transf_61"/>
    <property type="match status" value="1"/>
</dbReference>
<evidence type="ECO:0000313" key="6">
    <source>
        <dbReference type="Proteomes" id="UP000319557"/>
    </source>
</evidence>
<protein>
    <recommendedName>
        <fullName evidence="4">Glycosyltransferase 61 catalytic domain-containing protein</fullName>
    </recommendedName>
</protein>
<dbReference type="Proteomes" id="UP000319557">
    <property type="component" value="Chromosome"/>
</dbReference>
<dbReference type="KEGG" id="ruv:EC9_10300"/>
<feature type="domain" description="Glycosyltransferase 61 catalytic" evidence="4">
    <location>
        <begin position="179"/>
        <end position="344"/>
    </location>
</feature>
<proteinExistence type="predicted"/>
<evidence type="ECO:0000256" key="3">
    <source>
        <dbReference type="ARBA" id="ARBA00023180"/>
    </source>
</evidence>
<evidence type="ECO:0000256" key="2">
    <source>
        <dbReference type="ARBA" id="ARBA00022679"/>
    </source>
</evidence>
<keyword evidence="6" id="KW-1185">Reference proteome</keyword>